<dbReference type="Proteomes" id="UP000590542">
    <property type="component" value="Unassembled WGS sequence"/>
</dbReference>
<proteinExistence type="predicted"/>
<evidence type="ECO:0000313" key="2">
    <source>
        <dbReference type="EMBL" id="NMB91718.1"/>
    </source>
</evidence>
<feature type="transmembrane region" description="Helical" evidence="1">
    <location>
        <begin position="58"/>
        <end position="79"/>
    </location>
</feature>
<feature type="transmembrane region" description="Helical" evidence="1">
    <location>
        <begin position="100"/>
        <end position="122"/>
    </location>
</feature>
<dbReference type="AlphaFoldDB" id="A0A7X9HTS3"/>
<dbReference type="InterPro" id="IPR043993">
    <property type="entry name" value="T4SS_pilin"/>
</dbReference>
<reference evidence="2 3" key="1">
    <citation type="journal article" date="2020" name="Biotechnol. Biofuels">
        <title>New insights from the biogas microbiome by comprehensive genome-resolved metagenomics of nearly 1600 species originating from multiple anaerobic digesters.</title>
        <authorList>
            <person name="Campanaro S."/>
            <person name="Treu L."/>
            <person name="Rodriguez-R L.M."/>
            <person name="Kovalovszki A."/>
            <person name="Ziels R.M."/>
            <person name="Maus I."/>
            <person name="Zhu X."/>
            <person name="Kougias P.G."/>
            <person name="Basile A."/>
            <person name="Luo G."/>
            <person name="Schluter A."/>
            <person name="Konstantinidis K.T."/>
            <person name="Angelidaki I."/>
        </authorList>
    </citation>
    <scope>NUCLEOTIDE SEQUENCE [LARGE SCALE GENOMIC DNA]</scope>
    <source>
        <strain evidence="2">AS27yjCOA_202</strain>
    </source>
</reference>
<comment type="caution">
    <text evidence="2">The sequence shown here is derived from an EMBL/GenBank/DDBJ whole genome shotgun (WGS) entry which is preliminary data.</text>
</comment>
<keyword evidence="1" id="KW-1133">Transmembrane helix</keyword>
<feature type="transmembrane region" description="Helical" evidence="1">
    <location>
        <begin position="20"/>
        <end position="38"/>
    </location>
</feature>
<evidence type="ECO:0000256" key="1">
    <source>
        <dbReference type="SAM" id="Phobius"/>
    </source>
</evidence>
<evidence type="ECO:0000313" key="3">
    <source>
        <dbReference type="Proteomes" id="UP000590542"/>
    </source>
</evidence>
<keyword evidence="1" id="KW-0812">Transmembrane</keyword>
<sequence length="152" mass="16361">MKKDKKLSPIVIHGKVSSLLPSLMIFLFTAELFILKVFAADLDNNPSLDQINGIIGRIFNTLVYASGGVLVALIAYGVIKASLATGDPRGLEGAQQTWTYAVYGFFVIVLFFSIFIIVAKIFGITSITSPSSVLGNIFGALNDLLDVPDSPY</sequence>
<protein>
    <submittedName>
        <fullName evidence="2">Uncharacterized protein</fullName>
    </submittedName>
</protein>
<keyword evidence="1" id="KW-0472">Membrane</keyword>
<dbReference type="EMBL" id="JAAZNV010000009">
    <property type="protein sequence ID" value="NMB91718.1"/>
    <property type="molecule type" value="Genomic_DNA"/>
</dbReference>
<dbReference type="Pfam" id="PF18895">
    <property type="entry name" value="T4SS_pilin"/>
    <property type="match status" value="1"/>
</dbReference>
<organism evidence="2 3">
    <name type="scientific">candidate division WWE3 bacterium</name>
    <dbReference type="NCBI Taxonomy" id="2053526"/>
    <lineage>
        <taxon>Bacteria</taxon>
        <taxon>Katanobacteria</taxon>
    </lineage>
</organism>
<name>A0A7X9HTS3_UNCKA</name>
<gene>
    <name evidence="2" type="ORF">GYA37_02635</name>
</gene>
<accession>A0A7X9HTS3</accession>